<evidence type="ECO:0000256" key="2">
    <source>
        <dbReference type="PROSITE-ProRule" id="PRU00708"/>
    </source>
</evidence>
<keyword evidence="1" id="KW-0677">Repeat</keyword>
<evidence type="ECO:0000313" key="4">
    <source>
        <dbReference type="Proteomes" id="UP000000226"/>
    </source>
</evidence>
<feature type="repeat" description="PPR" evidence="2">
    <location>
        <begin position="302"/>
        <end position="336"/>
    </location>
</feature>
<dbReference type="eggNOG" id="KOG4197">
    <property type="taxonomic scope" value="Eukaryota"/>
</dbReference>
<sequence>MKLAGYKPDIDYVLQDVDRGYPPYSFSLAIESKRSLKTNTALVNLAKLQVLTTQYAQSPYSCGLLISISFASISSSRITHATIIGAGKHGLKERYVREEEPFMSARERPTKERRGQRFHNFQEGQYQLARCTQAHPTFDPQTPHKECEFILRLTHIKEKIKYLFMRISGPTHPSPCGILVNAALNVGDFRRAQQLFDNIPQPDPTTCYTLISALTTCGLPHEAIYASLWARGIKPQNSVFLAVAKASGASRDVLRFKEVNDNAIRCGMISDVFLGNALIHAYGKCKCTEGGRWVFDDLAVKDVVSWTCMYSCYINCGLPRQGLAVFHEMGRHKKQKKIFLQLNSVFKSLIHFITFLKSTLVFTPIQSTS</sequence>
<dbReference type="GO" id="GO:0009451">
    <property type="term" value="P:RNA modification"/>
    <property type="evidence" value="ECO:0007669"/>
    <property type="project" value="InterPro"/>
</dbReference>
<dbReference type="AlphaFoldDB" id="V7BTA3"/>
<dbReference type="GO" id="GO:0003723">
    <property type="term" value="F:RNA binding"/>
    <property type="evidence" value="ECO:0007669"/>
    <property type="project" value="InterPro"/>
</dbReference>
<proteinExistence type="predicted"/>
<evidence type="ECO:0008006" key="5">
    <source>
        <dbReference type="Google" id="ProtNLM"/>
    </source>
</evidence>
<dbReference type="InterPro" id="IPR046960">
    <property type="entry name" value="PPR_At4g14850-like_plant"/>
</dbReference>
<reference evidence="4" key="1">
    <citation type="journal article" date="2014" name="Nat. Genet.">
        <title>A reference genome for common bean and genome-wide analysis of dual domestications.</title>
        <authorList>
            <person name="Schmutz J."/>
            <person name="McClean P.E."/>
            <person name="Mamidi S."/>
            <person name="Wu G.A."/>
            <person name="Cannon S.B."/>
            <person name="Grimwood J."/>
            <person name="Jenkins J."/>
            <person name="Shu S."/>
            <person name="Song Q."/>
            <person name="Chavarro C."/>
            <person name="Torres-Torres M."/>
            <person name="Geffroy V."/>
            <person name="Moghaddam S.M."/>
            <person name="Gao D."/>
            <person name="Abernathy B."/>
            <person name="Barry K."/>
            <person name="Blair M."/>
            <person name="Brick M.A."/>
            <person name="Chovatia M."/>
            <person name="Gepts P."/>
            <person name="Goodstein D.M."/>
            <person name="Gonzales M."/>
            <person name="Hellsten U."/>
            <person name="Hyten D.L."/>
            <person name="Jia G."/>
            <person name="Kelly J.D."/>
            <person name="Kudrna D."/>
            <person name="Lee R."/>
            <person name="Richard M.M."/>
            <person name="Miklas P.N."/>
            <person name="Osorno J.M."/>
            <person name="Rodrigues J."/>
            <person name="Thareau V."/>
            <person name="Urrea C.A."/>
            <person name="Wang M."/>
            <person name="Yu Y."/>
            <person name="Zhang M."/>
            <person name="Wing R.A."/>
            <person name="Cregan P.B."/>
            <person name="Rokhsar D.S."/>
            <person name="Jackson S.A."/>
        </authorList>
    </citation>
    <scope>NUCLEOTIDE SEQUENCE [LARGE SCALE GENOMIC DNA]</scope>
    <source>
        <strain evidence="4">cv. G19833</strain>
    </source>
</reference>
<dbReference type="InterPro" id="IPR002885">
    <property type="entry name" value="PPR_rpt"/>
</dbReference>
<dbReference type="Proteomes" id="UP000000226">
    <property type="component" value="Chromosome 5"/>
</dbReference>
<keyword evidence="4" id="KW-1185">Reference proteome</keyword>
<name>V7BTA3_PHAVU</name>
<evidence type="ECO:0000256" key="1">
    <source>
        <dbReference type="ARBA" id="ARBA00022737"/>
    </source>
</evidence>
<evidence type="ECO:0000313" key="3">
    <source>
        <dbReference type="EMBL" id="ESW21227.1"/>
    </source>
</evidence>
<dbReference type="OrthoDB" id="428658at2759"/>
<dbReference type="Gene3D" id="1.25.40.10">
    <property type="entry name" value="Tetratricopeptide repeat domain"/>
    <property type="match status" value="2"/>
</dbReference>
<dbReference type="Pfam" id="PF01535">
    <property type="entry name" value="PPR"/>
    <property type="match status" value="2"/>
</dbReference>
<dbReference type="InterPro" id="IPR011990">
    <property type="entry name" value="TPR-like_helical_dom_sf"/>
</dbReference>
<protein>
    <recommendedName>
        <fullName evidence="5">Pentatricopeptide repeat-containing protein</fullName>
    </recommendedName>
</protein>
<gene>
    <name evidence="3" type="ORF">PHAVU_005G052800g</name>
</gene>
<dbReference type="PANTHER" id="PTHR47926">
    <property type="entry name" value="PENTATRICOPEPTIDE REPEAT-CONTAINING PROTEIN"/>
    <property type="match status" value="1"/>
</dbReference>
<dbReference type="Gramene" id="ESW21227">
    <property type="protein sequence ID" value="ESW21227"/>
    <property type="gene ID" value="PHAVU_005G052800g"/>
</dbReference>
<dbReference type="PROSITE" id="PS51375">
    <property type="entry name" value="PPR"/>
    <property type="match status" value="1"/>
</dbReference>
<organism evidence="3 4">
    <name type="scientific">Phaseolus vulgaris</name>
    <name type="common">Kidney bean</name>
    <name type="synonym">French bean</name>
    <dbReference type="NCBI Taxonomy" id="3885"/>
    <lineage>
        <taxon>Eukaryota</taxon>
        <taxon>Viridiplantae</taxon>
        <taxon>Streptophyta</taxon>
        <taxon>Embryophyta</taxon>
        <taxon>Tracheophyta</taxon>
        <taxon>Spermatophyta</taxon>
        <taxon>Magnoliopsida</taxon>
        <taxon>eudicotyledons</taxon>
        <taxon>Gunneridae</taxon>
        <taxon>Pentapetalae</taxon>
        <taxon>rosids</taxon>
        <taxon>fabids</taxon>
        <taxon>Fabales</taxon>
        <taxon>Fabaceae</taxon>
        <taxon>Papilionoideae</taxon>
        <taxon>50 kb inversion clade</taxon>
        <taxon>NPAAA clade</taxon>
        <taxon>indigoferoid/millettioid clade</taxon>
        <taxon>Phaseoleae</taxon>
        <taxon>Phaseolus</taxon>
    </lineage>
</organism>
<accession>V7BTA3</accession>
<dbReference type="EMBL" id="CM002292">
    <property type="protein sequence ID" value="ESW21227.1"/>
    <property type="molecule type" value="Genomic_DNA"/>
</dbReference>